<comment type="caution">
    <text evidence="2">The sequence shown here is derived from an EMBL/GenBank/DDBJ whole genome shotgun (WGS) entry which is preliminary data.</text>
</comment>
<sequence>MKLPSLQHVVAEATRVVRRFPLTLLCAVVLCVVGIYTIGLDYQEEQKLDWLFPVLSTAGVGLTLTLNTALAAERYRWSVGGKLAATLGAAGLLGLWYVAAPALPDLVWVLRLLVLLVALHLVVAVVPYLPELRREADTPGFWRYNETLFLRILTAGLYSGVLFAGCALALVAIENLFDVRLDRNIYGYLFTVLATVFNTWFFLAGVPLDFAALEQEAPYPKGLKVFTQFVLLPLVVLYLAILYAYLGRIVMQWELPKGWVSLLILVFSVAGVFALLLIHPIREAAENTWIRTFGRWFYRALLPLLGLLVVAINTRIQAYGITEERYYVLVLALWLAVMLVYFLWQQGRGIIWIPASLALVALLTLVGPWSASAVAERSQQRELVQLANAYKLLRNGKLDSAGVRVPRLPLAARRRITSIFEFFVDRNAVAQLQPLFAASLQLPDSVLRQPQHEQERWQTDRLFTASHIVRASRYYYESEQDTETIASFRTEPAAAQPLGEGRYWLYSVSLAHYRKADDDTLEAFALREGTFRLRSSGRRRKLHLEQLRADKSWQLVLTAEPGALTDSLVQGHVFTGADQDWEGVQLPTTRLILRARGRNATLHLYLRDLSRRTRQDTVRYDYTGSALLELKN</sequence>
<feature type="transmembrane region" description="Helical" evidence="1">
    <location>
        <begin position="149"/>
        <end position="173"/>
    </location>
</feature>
<organism evidence="2 3">
    <name type="scientific">Hymenobacter metallicola</name>
    <dbReference type="NCBI Taxonomy" id="2563114"/>
    <lineage>
        <taxon>Bacteria</taxon>
        <taxon>Pseudomonadati</taxon>
        <taxon>Bacteroidota</taxon>
        <taxon>Cytophagia</taxon>
        <taxon>Cytophagales</taxon>
        <taxon>Hymenobacteraceae</taxon>
        <taxon>Hymenobacter</taxon>
    </lineage>
</organism>
<name>A0A4Z0QIC9_9BACT</name>
<dbReference type="Pfam" id="PF13687">
    <property type="entry name" value="DUF4153"/>
    <property type="match status" value="1"/>
</dbReference>
<accession>A0A4Z0QIC9</accession>
<dbReference type="EMBL" id="SRMB01000001">
    <property type="protein sequence ID" value="TGE29059.1"/>
    <property type="molecule type" value="Genomic_DNA"/>
</dbReference>
<feature type="transmembrane region" description="Helical" evidence="1">
    <location>
        <begin position="225"/>
        <end position="246"/>
    </location>
</feature>
<feature type="transmembrane region" description="Helical" evidence="1">
    <location>
        <begin position="50"/>
        <end position="71"/>
    </location>
</feature>
<evidence type="ECO:0000256" key="1">
    <source>
        <dbReference type="SAM" id="Phobius"/>
    </source>
</evidence>
<feature type="transmembrane region" description="Helical" evidence="1">
    <location>
        <begin position="350"/>
        <end position="371"/>
    </location>
</feature>
<dbReference type="Proteomes" id="UP000298471">
    <property type="component" value="Unassembled WGS sequence"/>
</dbReference>
<feature type="transmembrane region" description="Helical" evidence="1">
    <location>
        <begin position="106"/>
        <end position="129"/>
    </location>
</feature>
<feature type="transmembrane region" description="Helical" evidence="1">
    <location>
        <begin position="326"/>
        <end position="344"/>
    </location>
</feature>
<feature type="transmembrane region" description="Helical" evidence="1">
    <location>
        <begin position="296"/>
        <end position="314"/>
    </location>
</feature>
<reference evidence="2 3" key="1">
    <citation type="submission" date="2019-04" db="EMBL/GenBank/DDBJ databases">
        <authorList>
            <person name="Feng G."/>
            <person name="Zhang J."/>
            <person name="Zhu H."/>
        </authorList>
    </citation>
    <scope>NUCLEOTIDE SEQUENCE [LARGE SCALE GENOMIC DNA]</scope>
    <source>
        <strain evidence="2 3">9PBR-1</strain>
    </source>
</reference>
<feature type="transmembrane region" description="Helical" evidence="1">
    <location>
        <begin position="20"/>
        <end position="38"/>
    </location>
</feature>
<gene>
    <name evidence="2" type="ORF">E5K02_06280</name>
</gene>
<dbReference type="RefSeq" id="WP_135393128.1">
    <property type="nucleotide sequence ID" value="NZ_SRMB01000001.1"/>
</dbReference>
<protein>
    <submittedName>
        <fullName evidence="2">DUF4153 domain-containing protein</fullName>
    </submittedName>
</protein>
<dbReference type="InterPro" id="IPR025291">
    <property type="entry name" value="DUF4153"/>
</dbReference>
<keyword evidence="1" id="KW-0812">Transmembrane</keyword>
<feature type="transmembrane region" description="Helical" evidence="1">
    <location>
        <begin position="77"/>
        <end position="99"/>
    </location>
</feature>
<evidence type="ECO:0000313" key="3">
    <source>
        <dbReference type="Proteomes" id="UP000298471"/>
    </source>
</evidence>
<keyword evidence="3" id="KW-1185">Reference proteome</keyword>
<feature type="transmembrane region" description="Helical" evidence="1">
    <location>
        <begin position="258"/>
        <end position="281"/>
    </location>
</feature>
<dbReference type="OrthoDB" id="9809196at2"/>
<keyword evidence="1" id="KW-1133">Transmembrane helix</keyword>
<feature type="transmembrane region" description="Helical" evidence="1">
    <location>
        <begin position="185"/>
        <end position="205"/>
    </location>
</feature>
<proteinExistence type="predicted"/>
<dbReference type="AlphaFoldDB" id="A0A4Z0QIC9"/>
<evidence type="ECO:0000313" key="2">
    <source>
        <dbReference type="EMBL" id="TGE29059.1"/>
    </source>
</evidence>
<keyword evidence="1" id="KW-0472">Membrane</keyword>